<protein>
    <submittedName>
        <fullName evidence="1">Noncanonical pyrimidine nucleotidase, YjjG family</fullName>
    </submittedName>
</protein>
<dbReference type="InterPro" id="IPR023198">
    <property type="entry name" value="PGP-like_dom2"/>
</dbReference>
<dbReference type="InterPro" id="IPR023214">
    <property type="entry name" value="HAD_sf"/>
</dbReference>
<dbReference type="NCBIfam" id="TIGR01549">
    <property type="entry name" value="HAD-SF-IA-v1"/>
    <property type="match status" value="1"/>
</dbReference>
<dbReference type="GO" id="GO:0008253">
    <property type="term" value="F:5'-nucleotidase activity"/>
    <property type="evidence" value="ECO:0007669"/>
    <property type="project" value="InterPro"/>
</dbReference>
<accession>A0A2J9PPH6</accession>
<dbReference type="InterPro" id="IPR036412">
    <property type="entry name" value="HAD-like_sf"/>
</dbReference>
<name>A0A2J9PPH6_9LACT</name>
<dbReference type="SFLD" id="SFLDG01129">
    <property type="entry name" value="C1.5:_HAD__Beta-PGM__Phosphata"/>
    <property type="match status" value="1"/>
</dbReference>
<dbReference type="Gene3D" id="1.10.150.240">
    <property type="entry name" value="Putative phosphatase, domain 2"/>
    <property type="match status" value="1"/>
</dbReference>
<proteinExistence type="predicted"/>
<dbReference type="InterPro" id="IPR006439">
    <property type="entry name" value="HAD-SF_hydro_IA"/>
</dbReference>
<dbReference type="InterPro" id="IPR011951">
    <property type="entry name" value="HAD-SF_hydro_IA_YjjG/PynA"/>
</dbReference>
<evidence type="ECO:0000313" key="1">
    <source>
        <dbReference type="EMBL" id="PNL92259.1"/>
    </source>
</evidence>
<comment type="caution">
    <text evidence="1">The sequence shown here is derived from an EMBL/GenBank/DDBJ whole genome shotgun (WGS) entry which is preliminary data.</text>
</comment>
<reference evidence="2" key="1">
    <citation type="submission" date="2017-12" db="EMBL/GenBank/DDBJ databases">
        <title>FDA dAtabase for Regulatory Grade micrObial Sequences (FDA-ARGOS): Supporting development and validation of Infectious Disease Dx tests.</title>
        <authorList>
            <person name="Hoffmann M."/>
            <person name="Allard M."/>
            <person name="Evans P."/>
            <person name="Brown E."/>
            <person name="Tallon L."/>
            <person name="Sadzewicz L."/>
            <person name="Sengamalay N."/>
            <person name="Ott S."/>
            <person name="Godinez A."/>
            <person name="Nagaraj S."/>
            <person name="Vavikolanu K."/>
            <person name="Aluvathingal J."/>
            <person name="Nadendla S."/>
            <person name="Sichtig H."/>
        </authorList>
    </citation>
    <scope>NUCLEOTIDE SEQUENCE [LARGE SCALE GENOMIC DNA]</scope>
    <source>
        <strain evidence="2">FDAARGOS_249</strain>
    </source>
</reference>
<dbReference type="SUPFAM" id="SSF56784">
    <property type="entry name" value="HAD-like"/>
    <property type="match status" value="1"/>
</dbReference>
<dbReference type="SFLD" id="SFLDS00003">
    <property type="entry name" value="Haloacid_Dehalogenase"/>
    <property type="match status" value="1"/>
</dbReference>
<dbReference type="PANTHER" id="PTHR47478:SF1">
    <property type="entry name" value="PYRIMIDINE 5'-NUCLEOTIDASE YJJG"/>
    <property type="match status" value="1"/>
</dbReference>
<dbReference type="Proteomes" id="UP000192813">
    <property type="component" value="Unassembled WGS sequence"/>
</dbReference>
<dbReference type="PANTHER" id="PTHR47478">
    <property type="match status" value="1"/>
</dbReference>
<dbReference type="NCBIfam" id="TIGR02254">
    <property type="entry name" value="YjjG_YfnB"/>
    <property type="match status" value="1"/>
</dbReference>
<dbReference type="RefSeq" id="WP_083069931.1">
    <property type="nucleotide sequence ID" value="NZ_NBTM02000001.1"/>
</dbReference>
<dbReference type="Pfam" id="PF13419">
    <property type="entry name" value="HAD_2"/>
    <property type="match status" value="1"/>
</dbReference>
<dbReference type="InterPro" id="IPR041492">
    <property type="entry name" value="HAD_2"/>
</dbReference>
<organism evidence="1 2">
    <name type="scientific">Aerococcus viridans</name>
    <dbReference type="NCBI Taxonomy" id="1377"/>
    <lineage>
        <taxon>Bacteria</taxon>
        <taxon>Bacillati</taxon>
        <taxon>Bacillota</taxon>
        <taxon>Bacilli</taxon>
        <taxon>Lactobacillales</taxon>
        <taxon>Aerococcaceae</taxon>
        <taxon>Aerococcus</taxon>
    </lineage>
</organism>
<dbReference type="AlphaFoldDB" id="A0A2J9PPH6"/>
<gene>
    <name evidence="1" type="ORF">A6J77_008470</name>
</gene>
<sequence length="225" mass="26063">MKYKNLLFDVDDTLLDFQDAQKVALKSLFESMDIPYNEETEKMYNTMNQSLWRQFEQGILTSEQVVNDRFGIFFNQLGIEVNSVEMERNYRQCLKEGIKPVENSLELVNSLSKQANLYIVTNGIAETQSYRLQKSGLIPYFKDVFISEELNAQKPSINFFNTVFSRIPYFKKEETAIIGDSLTSDIQGGINAGIDTIWYNPKRKKVKDPVIPTYDIAQLNEIYDL</sequence>
<evidence type="ECO:0000313" key="2">
    <source>
        <dbReference type="Proteomes" id="UP000192813"/>
    </source>
</evidence>
<dbReference type="EMBL" id="NBTM02000001">
    <property type="protein sequence ID" value="PNL92259.1"/>
    <property type="molecule type" value="Genomic_DNA"/>
</dbReference>
<dbReference type="Gene3D" id="3.40.50.1000">
    <property type="entry name" value="HAD superfamily/HAD-like"/>
    <property type="match status" value="1"/>
</dbReference>
<dbReference type="InterPro" id="IPR052550">
    <property type="entry name" value="Pyrimidine_5'-ntase_YjjG"/>
</dbReference>